<feature type="transmembrane region" description="Helical" evidence="6">
    <location>
        <begin position="17"/>
        <end position="38"/>
    </location>
</feature>
<dbReference type="InterPro" id="IPR018076">
    <property type="entry name" value="T2SS_GspF_dom"/>
</dbReference>
<keyword evidence="9" id="KW-1185">Reference proteome</keyword>
<comment type="subcellular location">
    <subcellularLocation>
        <location evidence="1">Cell membrane</location>
        <topology evidence="1">Multi-pass membrane protein</topology>
    </subcellularLocation>
</comment>
<evidence type="ECO:0000256" key="3">
    <source>
        <dbReference type="ARBA" id="ARBA00022692"/>
    </source>
</evidence>
<name>A0A1H3L354_9RHOB</name>
<keyword evidence="5 6" id="KW-0472">Membrane</keyword>
<evidence type="ECO:0000256" key="5">
    <source>
        <dbReference type="ARBA" id="ARBA00023136"/>
    </source>
</evidence>
<feature type="domain" description="Type II secretion system protein GspF" evidence="7">
    <location>
        <begin position="182"/>
        <end position="310"/>
    </location>
</feature>
<dbReference type="PANTHER" id="PTHR35007:SF2">
    <property type="entry name" value="PILUS ASSEMBLE PROTEIN"/>
    <property type="match status" value="1"/>
</dbReference>
<protein>
    <submittedName>
        <fullName evidence="8">Tight adherence protein C</fullName>
    </submittedName>
</protein>
<dbReference type="Proteomes" id="UP000198914">
    <property type="component" value="Unassembled WGS sequence"/>
</dbReference>
<feature type="transmembrane region" description="Helical" evidence="6">
    <location>
        <begin position="112"/>
        <end position="133"/>
    </location>
</feature>
<proteinExistence type="predicted"/>
<evidence type="ECO:0000313" key="8">
    <source>
        <dbReference type="EMBL" id="SDY58937.1"/>
    </source>
</evidence>
<gene>
    <name evidence="8" type="ORF">SAMN05444004_10273</name>
</gene>
<dbReference type="GO" id="GO:0005886">
    <property type="term" value="C:plasma membrane"/>
    <property type="evidence" value="ECO:0007669"/>
    <property type="project" value="UniProtKB-SubCell"/>
</dbReference>
<keyword evidence="4 6" id="KW-1133">Transmembrane helix</keyword>
<reference evidence="9" key="1">
    <citation type="submission" date="2016-10" db="EMBL/GenBank/DDBJ databases">
        <authorList>
            <person name="Varghese N."/>
            <person name="Submissions S."/>
        </authorList>
    </citation>
    <scope>NUCLEOTIDE SEQUENCE [LARGE SCALE GENOMIC DNA]</scope>
    <source>
        <strain evidence="9">DSM 100420</strain>
    </source>
</reference>
<evidence type="ECO:0000256" key="4">
    <source>
        <dbReference type="ARBA" id="ARBA00022989"/>
    </source>
</evidence>
<feature type="transmembrane region" description="Helical" evidence="6">
    <location>
        <begin position="145"/>
        <end position="163"/>
    </location>
</feature>
<evidence type="ECO:0000256" key="2">
    <source>
        <dbReference type="ARBA" id="ARBA00022475"/>
    </source>
</evidence>
<sequence length="327" mass="36024">MFDAISLMVTDTLGPDGWIYIAGGTGLMIVLLMLPLVLNKKVEPMDRIARERKGVVLDEDESDAKLSRHGTRNEHLAKYAQYLDPQDEDQASATRTMLIRAGYPHKDAVRTLTAAQFLLGLGLLMLGAVYTLFLTADDVAAHMKLIYTMVPGALGYYAPKYWVQKRVAKRQEEIQDGFPDALDLLLVCVEAGQSLDQSIIRMGTEIEPSYPALAGEFLMVAQEMKAGKDKSEVLRSMADRCDIKDITSFVTVLIQSQSFGTSIADALRVYADEMRDKRVMRAEEKANVLPTKLTVGTMMFCVPPLLIILIGPSLHGISEALSGTSAF</sequence>
<dbReference type="OrthoDB" id="9810662at2"/>
<evidence type="ECO:0000256" key="6">
    <source>
        <dbReference type="SAM" id="Phobius"/>
    </source>
</evidence>
<dbReference type="Pfam" id="PF00482">
    <property type="entry name" value="T2SSF"/>
    <property type="match status" value="1"/>
</dbReference>
<evidence type="ECO:0000259" key="7">
    <source>
        <dbReference type="Pfam" id="PF00482"/>
    </source>
</evidence>
<evidence type="ECO:0000256" key="1">
    <source>
        <dbReference type="ARBA" id="ARBA00004651"/>
    </source>
</evidence>
<dbReference type="AlphaFoldDB" id="A0A1H3L354"/>
<accession>A0A1H3L354</accession>
<dbReference type="PANTHER" id="PTHR35007">
    <property type="entry name" value="INTEGRAL MEMBRANE PROTEIN-RELATED"/>
    <property type="match status" value="1"/>
</dbReference>
<evidence type="ECO:0000313" key="9">
    <source>
        <dbReference type="Proteomes" id="UP000198914"/>
    </source>
</evidence>
<keyword evidence="2" id="KW-1003">Cell membrane</keyword>
<dbReference type="EMBL" id="FNPX01000002">
    <property type="protein sequence ID" value="SDY58937.1"/>
    <property type="molecule type" value="Genomic_DNA"/>
</dbReference>
<dbReference type="RefSeq" id="WP_092642256.1">
    <property type="nucleotide sequence ID" value="NZ_FNPX01000002.1"/>
</dbReference>
<keyword evidence="3 6" id="KW-0812">Transmembrane</keyword>
<organism evidence="8 9">
    <name type="scientific">Jannaschia faecimaris</name>
    <dbReference type="NCBI Taxonomy" id="1244108"/>
    <lineage>
        <taxon>Bacteria</taxon>
        <taxon>Pseudomonadati</taxon>
        <taxon>Pseudomonadota</taxon>
        <taxon>Alphaproteobacteria</taxon>
        <taxon>Rhodobacterales</taxon>
        <taxon>Roseobacteraceae</taxon>
        <taxon>Jannaschia</taxon>
    </lineage>
</organism>
<dbReference type="STRING" id="1244108.SAMN05444004_10273"/>